<gene>
    <name evidence="2" type="primary">tig_1</name>
    <name evidence="2" type="ORF">NCTC12998_07779</name>
</gene>
<keyword evidence="2" id="KW-0413">Isomerase</keyword>
<dbReference type="Gene3D" id="3.30.70.1050">
    <property type="entry name" value="Trigger factor ribosome-binding domain"/>
    <property type="match status" value="1"/>
</dbReference>
<dbReference type="AlphaFoldDB" id="A0A485DBF9"/>
<dbReference type="InterPro" id="IPR008881">
    <property type="entry name" value="Trigger_fac_ribosome-bd_bac"/>
</dbReference>
<evidence type="ECO:0000313" key="3">
    <source>
        <dbReference type="Proteomes" id="UP000345637"/>
    </source>
</evidence>
<name>A0A485DBF9_RAOPL</name>
<dbReference type="GO" id="GO:0003755">
    <property type="term" value="F:peptidyl-prolyl cis-trans isomerase activity"/>
    <property type="evidence" value="ECO:0007669"/>
    <property type="project" value="UniProtKB-EC"/>
</dbReference>
<dbReference type="EMBL" id="CAADJE010000044">
    <property type="protein sequence ID" value="VFS93985.1"/>
    <property type="molecule type" value="Genomic_DNA"/>
</dbReference>
<dbReference type="GO" id="GO:0006457">
    <property type="term" value="P:protein folding"/>
    <property type="evidence" value="ECO:0007669"/>
    <property type="project" value="InterPro"/>
</dbReference>
<accession>A0A485DBF9</accession>
<dbReference type="InterPro" id="IPR036611">
    <property type="entry name" value="Trigger_fac_ribosome-bd_sf"/>
</dbReference>
<dbReference type="Pfam" id="PF05697">
    <property type="entry name" value="Trigger_N"/>
    <property type="match status" value="1"/>
</dbReference>
<organism evidence="2 3">
    <name type="scientific">Raoultella planticola</name>
    <name type="common">Klebsiella planticola</name>
    <dbReference type="NCBI Taxonomy" id="575"/>
    <lineage>
        <taxon>Bacteria</taxon>
        <taxon>Pseudomonadati</taxon>
        <taxon>Pseudomonadota</taxon>
        <taxon>Gammaproteobacteria</taxon>
        <taxon>Enterobacterales</taxon>
        <taxon>Enterobacteriaceae</taxon>
        <taxon>Klebsiella/Raoultella group</taxon>
        <taxon>Raoultella</taxon>
    </lineage>
</organism>
<proteinExistence type="predicted"/>
<sequence length="120" mass="13424">MNVFGMILATGNVFLIEEGIPVLRSNVHALPELTEHCDFFEVTRCKFQLKPLRGLGRRVTITIAADSIENAVKSELVNVAKKVRIDGFRKGKVPMNVVAQRYGASVRQERAGRPDEPSFR</sequence>
<feature type="domain" description="Trigger factor ribosome-binding bacterial" evidence="1">
    <location>
        <begin position="48"/>
        <end position="109"/>
    </location>
</feature>
<reference evidence="2 3" key="1">
    <citation type="submission" date="2019-03" db="EMBL/GenBank/DDBJ databases">
        <authorList>
            <consortium name="Pathogen Informatics"/>
        </authorList>
    </citation>
    <scope>NUCLEOTIDE SEQUENCE [LARGE SCALE GENOMIC DNA]</scope>
    <source>
        <strain evidence="2 3">NCTC12998</strain>
    </source>
</reference>
<protein>
    <submittedName>
        <fullName evidence="2">Trigger factor</fullName>
        <ecNumber evidence="2">5.2.1.8</ecNumber>
    </submittedName>
</protein>
<dbReference type="Proteomes" id="UP000345637">
    <property type="component" value="Unassembled WGS sequence"/>
</dbReference>
<evidence type="ECO:0000313" key="2">
    <source>
        <dbReference type="EMBL" id="VFS93985.1"/>
    </source>
</evidence>
<dbReference type="SUPFAM" id="SSF102735">
    <property type="entry name" value="Trigger factor ribosome-binding domain"/>
    <property type="match status" value="1"/>
</dbReference>
<evidence type="ECO:0000259" key="1">
    <source>
        <dbReference type="Pfam" id="PF05697"/>
    </source>
</evidence>
<dbReference type="EC" id="5.2.1.8" evidence="2"/>
<dbReference type="GO" id="GO:0015031">
    <property type="term" value="P:protein transport"/>
    <property type="evidence" value="ECO:0007669"/>
    <property type="project" value="InterPro"/>
</dbReference>